<dbReference type="Pfam" id="PF26527">
    <property type="entry name" value="DUF8176"/>
    <property type="match status" value="1"/>
</dbReference>
<keyword evidence="2" id="KW-0812">Transmembrane</keyword>
<feature type="region of interest" description="Disordered" evidence="1">
    <location>
        <begin position="106"/>
        <end position="127"/>
    </location>
</feature>
<dbReference type="KEGG" id="nfr:ERS450000_00372"/>
<evidence type="ECO:0000259" key="3">
    <source>
        <dbReference type="Pfam" id="PF26527"/>
    </source>
</evidence>
<dbReference type="AlphaFoldDB" id="A0A0H5NFE6"/>
<sequence length="311" mass="33182">MLKSYKDLSRWYDPLEPDTAAPSGSPADQDRLEPLDDEGPARYPHYIRDEDPVEARAITEVPADLPTRRAEFTGGWSDWVDAPAAVRAPGPDDEFPERGADLVRFPWSDDEDDYDDDPFPEPAPARSLREHPAYRRGRTVVVLVIAVLLLIAAAVGAIVLLRLSADRPAAAPATAPMRFTAGSAQAGITTGCPTERTDRIVRSAAPGGTTSGPDAVLGFQYAYYVERSGARARQFVAPAAAVPAAAVIQRGIDSIPAGTTHCVRIAALGDTMYAVEVTEYRPGGAPATYNKQMVTTEVIDGRVLIAGIAAG</sequence>
<protein>
    <recommendedName>
        <fullName evidence="3">DUF8176 domain-containing protein</fullName>
    </recommendedName>
</protein>
<name>A0A0H5NFE6_NOCFR</name>
<evidence type="ECO:0000313" key="4">
    <source>
        <dbReference type="EMBL" id="CRY73897.1"/>
    </source>
</evidence>
<evidence type="ECO:0000256" key="1">
    <source>
        <dbReference type="SAM" id="MobiDB-lite"/>
    </source>
</evidence>
<dbReference type="Proteomes" id="UP000057820">
    <property type="component" value="Chromosome 1"/>
</dbReference>
<dbReference type="EMBL" id="LN868938">
    <property type="protein sequence ID" value="CRY73897.1"/>
    <property type="molecule type" value="Genomic_DNA"/>
</dbReference>
<dbReference type="InterPro" id="IPR058489">
    <property type="entry name" value="DUF8176"/>
</dbReference>
<dbReference type="RefSeq" id="WP_060590086.1">
    <property type="nucleotide sequence ID" value="NZ_CP031418.1"/>
</dbReference>
<keyword evidence="2" id="KW-0472">Membrane</keyword>
<evidence type="ECO:0000313" key="5">
    <source>
        <dbReference type="Proteomes" id="UP000057820"/>
    </source>
</evidence>
<feature type="compositionally biased region" description="Basic and acidic residues" evidence="1">
    <location>
        <begin position="1"/>
        <end position="10"/>
    </location>
</feature>
<feature type="region of interest" description="Disordered" evidence="1">
    <location>
        <begin position="1"/>
        <end position="49"/>
    </location>
</feature>
<keyword evidence="2" id="KW-1133">Transmembrane helix</keyword>
<reference evidence="5" key="1">
    <citation type="submission" date="2015-03" db="EMBL/GenBank/DDBJ databases">
        <authorList>
            <consortium name="Pathogen Informatics"/>
        </authorList>
    </citation>
    <scope>NUCLEOTIDE SEQUENCE [LARGE SCALE GENOMIC DNA]</scope>
    <source>
        <strain evidence="5">NCTC11134</strain>
    </source>
</reference>
<feature type="transmembrane region" description="Helical" evidence="2">
    <location>
        <begin position="139"/>
        <end position="161"/>
    </location>
</feature>
<feature type="compositionally biased region" description="Acidic residues" evidence="1">
    <location>
        <begin position="108"/>
        <end position="119"/>
    </location>
</feature>
<evidence type="ECO:0000256" key="2">
    <source>
        <dbReference type="SAM" id="Phobius"/>
    </source>
</evidence>
<accession>A0A0H5NFE6</accession>
<gene>
    <name evidence="4" type="ORF">ERS450000_00372</name>
</gene>
<organism evidence="4 5">
    <name type="scientific">Nocardia farcinica</name>
    <dbReference type="NCBI Taxonomy" id="37329"/>
    <lineage>
        <taxon>Bacteria</taxon>
        <taxon>Bacillati</taxon>
        <taxon>Actinomycetota</taxon>
        <taxon>Actinomycetes</taxon>
        <taxon>Mycobacteriales</taxon>
        <taxon>Nocardiaceae</taxon>
        <taxon>Nocardia</taxon>
    </lineage>
</organism>
<feature type="domain" description="DUF8176" evidence="3">
    <location>
        <begin position="190"/>
        <end position="309"/>
    </location>
</feature>
<proteinExistence type="predicted"/>